<protein>
    <submittedName>
        <fullName evidence="1">Uncharacterized protein</fullName>
    </submittedName>
</protein>
<accession>A0AAD7J051</accession>
<sequence length="412" mass="45784">MDLLDHLPASSGQTPFCGGNRRNRLLFDKKYPPTGRSAVSLTTGDGDIPPGKTWRVSMGVPAGVVPGTEFSVLDQATHLIKQSFSLVKWEVKRCANHTVCTLVAQTVKIQETILVIKESTSLDVVIPENARAVVSDWKNNEMIMRVYIPEGFPHIAALFPTKHLHLQQGFVQATSRQDAQLALRIPEDDHDSVVVERFTSTIFECEPEARFPLKDALQLSAAVSSIAHFNYFLERRHGSAPLKGVSLEVYRLMGNFPARQPDRRVGQNGNQVIDNHALFKSENGAKYGIIIRNASSYDLFPYLFAFDPTDYTIGCLYSPHSAIDPPLQSFTGEVTIGMGGQRALDFTLPRGVKKSSAFLKLFVATKAIDIDWIQQETSPFDTSFQGRPRLSMCRGVFQDTWDAFTVTLTMTA</sequence>
<name>A0AAD7J051_9AGAR</name>
<organism evidence="1 2">
    <name type="scientific">Mycena maculata</name>
    <dbReference type="NCBI Taxonomy" id="230809"/>
    <lineage>
        <taxon>Eukaryota</taxon>
        <taxon>Fungi</taxon>
        <taxon>Dikarya</taxon>
        <taxon>Basidiomycota</taxon>
        <taxon>Agaricomycotina</taxon>
        <taxon>Agaricomycetes</taxon>
        <taxon>Agaricomycetidae</taxon>
        <taxon>Agaricales</taxon>
        <taxon>Marasmiineae</taxon>
        <taxon>Mycenaceae</taxon>
        <taxon>Mycena</taxon>
    </lineage>
</organism>
<dbReference type="AlphaFoldDB" id="A0AAD7J051"/>
<dbReference type="Proteomes" id="UP001215280">
    <property type="component" value="Unassembled WGS sequence"/>
</dbReference>
<comment type="caution">
    <text evidence="1">The sequence shown here is derived from an EMBL/GenBank/DDBJ whole genome shotgun (WGS) entry which is preliminary data.</text>
</comment>
<keyword evidence="2" id="KW-1185">Reference proteome</keyword>
<evidence type="ECO:0000313" key="2">
    <source>
        <dbReference type="Proteomes" id="UP001215280"/>
    </source>
</evidence>
<proteinExistence type="predicted"/>
<dbReference type="EMBL" id="JARJLG010000075">
    <property type="protein sequence ID" value="KAJ7752243.1"/>
    <property type="molecule type" value="Genomic_DNA"/>
</dbReference>
<gene>
    <name evidence="1" type="ORF">DFH07DRAFT_960681</name>
</gene>
<evidence type="ECO:0000313" key="1">
    <source>
        <dbReference type="EMBL" id="KAJ7752243.1"/>
    </source>
</evidence>
<reference evidence="1" key="1">
    <citation type="submission" date="2023-03" db="EMBL/GenBank/DDBJ databases">
        <title>Massive genome expansion in bonnet fungi (Mycena s.s.) driven by repeated elements and novel gene families across ecological guilds.</title>
        <authorList>
            <consortium name="Lawrence Berkeley National Laboratory"/>
            <person name="Harder C.B."/>
            <person name="Miyauchi S."/>
            <person name="Viragh M."/>
            <person name="Kuo A."/>
            <person name="Thoen E."/>
            <person name="Andreopoulos B."/>
            <person name="Lu D."/>
            <person name="Skrede I."/>
            <person name="Drula E."/>
            <person name="Henrissat B."/>
            <person name="Morin E."/>
            <person name="Kohler A."/>
            <person name="Barry K."/>
            <person name="LaButti K."/>
            <person name="Morin E."/>
            <person name="Salamov A."/>
            <person name="Lipzen A."/>
            <person name="Mereny Z."/>
            <person name="Hegedus B."/>
            <person name="Baldrian P."/>
            <person name="Stursova M."/>
            <person name="Weitz H."/>
            <person name="Taylor A."/>
            <person name="Grigoriev I.V."/>
            <person name="Nagy L.G."/>
            <person name="Martin F."/>
            <person name="Kauserud H."/>
        </authorList>
    </citation>
    <scope>NUCLEOTIDE SEQUENCE</scope>
    <source>
        <strain evidence="1">CBHHK188m</strain>
    </source>
</reference>